<dbReference type="GO" id="GO:0045292">
    <property type="term" value="P:mRNA cis splicing, via spliceosome"/>
    <property type="evidence" value="ECO:0007669"/>
    <property type="project" value="InterPro"/>
</dbReference>
<reference evidence="28 30" key="1">
    <citation type="journal article" date="2014" name="Curr. Biol.">
        <title>The genome of the clonal raider ant Cerapachys biroi.</title>
        <authorList>
            <person name="Oxley P.R."/>
            <person name="Ji L."/>
            <person name="Fetter-Pruneda I."/>
            <person name="McKenzie S.K."/>
            <person name="Li C."/>
            <person name="Hu H."/>
            <person name="Zhang G."/>
            <person name="Kronauer D.J."/>
        </authorList>
    </citation>
    <scope>NUCLEOTIDE SEQUENCE [LARGE SCALE GENOMIC DNA]</scope>
</reference>
<evidence type="ECO:0000256" key="11">
    <source>
        <dbReference type="ARBA" id="ARBA00022741"/>
    </source>
</evidence>
<feature type="compositionally biased region" description="Polar residues" evidence="25">
    <location>
        <begin position="580"/>
        <end position="605"/>
    </location>
</feature>
<keyword evidence="26" id="KW-0472">Membrane</keyword>
<evidence type="ECO:0000256" key="14">
    <source>
        <dbReference type="ARBA" id="ARBA00022840"/>
    </source>
</evidence>
<evidence type="ECO:0000256" key="10">
    <source>
        <dbReference type="ARBA" id="ARBA00022728"/>
    </source>
</evidence>
<sequence>MFVHSLQVTVIIVVGIAVIVISRVTCINYLLRFIMGTSDLEGPDCKVEALGFDSDADGMTDQRKKKKRKHKHHKHKKEKIIEREDERLERQERRKHKKHKKQKREKDMENGTMDEKLVSNAIHKDMGMNGKTRNSVLEVVSTEESEDEKLVDLDSDEVDCTIIEDDIDLEELMKQKERLQARLVQYLSDESEKEDDKELREEDEEEGEEEAKATTETPDVILVEDDSDTNDIPPKKRARSKSGSRERKKAIKAERRVVVDMTRDRKTREQHKDKRRDFDRKRDERIRPREEGKRDEVRKDDRSLRKAGERQKEDACKDESNRKTAEDQQRRKDLAKRDETRKRESDRREENRRREPATPHSSKPRNNETKGLDCKSRERHDSRDRHISHDRRSRDRPSSREPRRHGSRDKRDSRSKDRHGNRDRHDSSRDRRDGRYHDHRIDDRSRSTARRSRSPTRTRLERERNDRYKRSRSPSRSRRDRDRQQQIREHGRDRERDRERNSRRERNDKYKDSLSEGLKAEHSDSSSEEEIKDIDIEEEEDEEAIIERRRKQREELLKRLGGPNEDSNMSADVNVIAGSPESQSNVSQRSLEVPSNNNESISESHTPPLPMEKPESPPAMKKRKSRFEDAPPNESDRIGNQVKTSERLKQDEKQTSKKSNEWDMFAEADNIGDFNSPTLEGKRQGGPDNPSLTDNWDDAEGYYRVRVGETLDARYVVYGYTGQGVFSNVVRARDSARGNLDVAVKIIRNNEIMHRTGLKELEILRKLNDADPEDRFHCLRLFRHFFHKNHLCMVFEPLAMNLREVLKKYGKDVGLHVKAVRSYTQQLFLALKLLKRANILHADIKPDNILVSESKLVLKLCDFGSASHIHENEITPYLVSRFYRAPEIILGIPYDFGIDMWSVGCTIYELYTGKIMFSGKTNNQMLKYFMDLKGKMPNKLIRKGTFKDQHFDSNCNFLYQEVDKVTEREKVVVMSTLPATRDLGAELGGNSLPPEQSRKVGQLKDLLERTLMLDAGKRITVNHALAHPFIQEKI</sequence>
<dbReference type="EC" id="2.7.11.1" evidence="3"/>
<dbReference type="STRING" id="2015173.A0A026WRT8"/>
<evidence type="ECO:0000256" key="12">
    <source>
        <dbReference type="ARBA" id="ARBA00022777"/>
    </source>
</evidence>
<evidence type="ECO:0000256" key="6">
    <source>
        <dbReference type="ARBA" id="ARBA00022527"/>
    </source>
</evidence>
<comment type="similarity">
    <text evidence="19">Belongs to the protein kinase superfamily. CMGC Ser/Thr protein kinase family.</text>
</comment>
<evidence type="ECO:0000256" key="5">
    <source>
        <dbReference type="ARBA" id="ARBA00022499"/>
    </source>
</evidence>
<feature type="domain" description="Protein kinase" evidence="27">
    <location>
        <begin position="715"/>
        <end position="1030"/>
    </location>
</feature>
<dbReference type="EMBL" id="QOIP01000006">
    <property type="protein sequence ID" value="RLU21431.1"/>
    <property type="molecule type" value="Genomic_DNA"/>
</dbReference>
<feature type="region of interest" description="Disordered" evidence="25">
    <location>
        <begin position="185"/>
        <end position="695"/>
    </location>
</feature>
<feature type="compositionally biased region" description="Basic residues" evidence="25">
    <location>
        <begin position="63"/>
        <end position="78"/>
    </location>
</feature>
<keyword evidence="6" id="KW-0723">Serine/threonine-protein kinase</keyword>
<dbReference type="PROSITE" id="PS50011">
    <property type="entry name" value="PROTEIN_KINASE_DOM"/>
    <property type="match status" value="1"/>
</dbReference>
<dbReference type="InterPro" id="IPR008271">
    <property type="entry name" value="Ser/Thr_kinase_AS"/>
</dbReference>
<dbReference type="InterPro" id="IPR050494">
    <property type="entry name" value="Ser_Thr_dual-spec_kinase"/>
</dbReference>
<dbReference type="CDD" id="cd14135">
    <property type="entry name" value="STKc_PRP4"/>
    <property type="match status" value="1"/>
</dbReference>
<dbReference type="FunFam" id="1.10.510.10:FF:000078">
    <property type="entry name" value="Serine/threonine-protein kinase PRP4 homolog"/>
    <property type="match status" value="1"/>
</dbReference>
<keyword evidence="30" id="KW-1185">Reference proteome</keyword>
<keyword evidence="11" id="KW-0547">Nucleotide-binding</keyword>
<organism evidence="28 30">
    <name type="scientific">Ooceraea biroi</name>
    <name type="common">Clonal raider ant</name>
    <name type="synonym">Cerapachys biroi</name>
    <dbReference type="NCBI Taxonomy" id="2015173"/>
    <lineage>
        <taxon>Eukaryota</taxon>
        <taxon>Metazoa</taxon>
        <taxon>Ecdysozoa</taxon>
        <taxon>Arthropoda</taxon>
        <taxon>Hexapoda</taxon>
        <taxon>Insecta</taxon>
        <taxon>Pterygota</taxon>
        <taxon>Neoptera</taxon>
        <taxon>Endopterygota</taxon>
        <taxon>Hymenoptera</taxon>
        <taxon>Apocrita</taxon>
        <taxon>Aculeata</taxon>
        <taxon>Formicoidea</taxon>
        <taxon>Formicidae</taxon>
        <taxon>Dorylinae</taxon>
        <taxon>Ooceraea</taxon>
    </lineage>
</organism>
<dbReference type="Gene3D" id="3.30.200.20">
    <property type="entry name" value="Phosphorylase Kinase, domain 1"/>
    <property type="match status" value="1"/>
</dbReference>
<keyword evidence="26" id="KW-1133">Transmembrane helix</keyword>
<evidence type="ECO:0000256" key="24">
    <source>
        <dbReference type="ARBA" id="ARBA00048977"/>
    </source>
</evidence>
<dbReference type="PANTHER" id="PTHR24058">
    <property type="entry name" value="DUAL SPECIFICITY PROTEIN KINASE"/>
    <property type="match status" value="1"/>
</dbReference>
<evidence type="ECO:0000313" key="29">
    <source>
        <dbReference type="EMBL" id="RLU21431.1"/>
    </source>
</evidence>
<evidence type="ECO:0000259" key="27">
    <source>
        <dbReference type="PROSITE" id="PS50011"/>
    </source>
</evidence>
<name>A0A026WRT8_OOCBI</name>
<dbReference type="Proteomes" id="UP000053097">
    <property type="component" value="Unassembled WGS sequence"/>
</dbReference>
<keyword evidence="7" id="KW-0597">Phosphoprotein</keyword>
<feature type="compositionally biased region" description="Basic and acidic residues" evidence="25">
    <location>
        <begin position="104"/>
        <end position="114"/>
    </location>
</feature>
<evidence type="ECO:0000256" key="13">
    <source>
        <dbReference type="ARBA" id="ARBA00022838"/>
    </source>
</evidence>
<gene>
    <name evidence="29" type="ORF">DMN91_005804</name>
    <name evidence="28" type="ORF">X777_01358</name>
</gene>
<dbReference type="SUPFAM" id="SSF56112">
    <property type="entry name" value="Protein kinase-like (PK-like)"/>
    <property type="match status" value="1"/>
</dbReference>
<keyword evidence="17" id="KW-0508">mRNA splicing</keyword>
<evidence type="ECO:0000256" key="17">
    <source>
        <dbReference type="ARBA" id="ARBA00023187"/>
    </source>
</evidence>
<evidence type="ECO:0000256" key="25">
    <source>
        <dbReference type="SAM" id="MobiDB-lite"/>
    </source>
</evidence>
<dbReference type="EMBL" id="KK107128">
    <property type="protein sequence ID" value="EZA58401.1"/>
    <property type="molecule type" value="Genomic_DNA"/>
</dbReference>
<keyword evidence="13" id="KW-0995">Kinetochore</keyword>
<evidence type="ECO:0000256" key="15">
    <source>
        <dbReference type="ARBA" id="ARBA00022843"/>
    </source>
</evidence>
<dbReference type="InterPro" id="IPR044092">
    <property type="entry name" value="STKc_PRP4"/>
</dbReference>
<dbReference type="OMA" id="HEHEKNG"/>
<reference evidence="29 31" key="2">
    <citation type="journal article" date="2018" name="Genome Res.">
        <title>The genomic architecture and molecular evolution of ant odorant receptors.</title>
        <authorList>
            <person name="McKenzie S.K."/>
            <person name="Kronauer D.J.C."/>
        </authorList>
    </citation>
    <scope>NUCLEOTIDE SEQUENCE [LARGE SCALE GENOMIC DNA]</scope>
    <source>
        <strain evidence="29">Clonal line C1</strain>
    </source>
</reference>
<dbReference type="GO" id="GO:0004674">
    <property type="term" value="F:protein serine/threonine kinase activity"/>
    <property type="evidence" value="ECO:0007669"/>
    <property type="project" value="UniProtKB-KW"/>
</dbReference>
<feature type="compositionally biased region" description="Basic and acidic residues" evidence="25">
    <location>
        <begin position="458"/>
        <end position="468"/>
    </location>
</feature>
<comment type="subunit">
    <text evidence="22">Interacts with CLK1 C-terminus. Associates with the U5 snRNP and NCOR1 deacetylase complexes. Identified in the spliceosome C complex.</text>
</comment>
<dbReference type="GO" id="GO:0005681">
    <property type="term" value="C:spliceosomal complex"/>
    <property type="evidence" value="ECO:0007669"/>
    <property type="project" value="UniProtKB-KW"/>
</dbReference>
<reference evidence="29" key="3">
    <citation type="submission" date="2018-07" db="EMBL/GenBank/DDBJ databases">
        <authorList>
            <person name="Mckenzie S.K."/>
            <person name="Kronauer D.J.C."/>
        </authorList>
    </citation>
    <scope>NUCLEOTIDE SEQUENCE</scope>
    <source>
        <strain evidence="29">Clonal line C1</strain>
    </source>
</reference>
<feature type="compositionally biased region" description="Basic and acidic residues" evidence="25">
    <location>
        <begin position="644"/>
        <end position="661"/>
    </location>
</feature>
<dbReference type="InterPro" id="IPR000719">
    <property type="entry name" value="Prot_kinase_dom"/>
</dbReference>
<feature type="compositionally biased region" description="Basic and acidic residues" evidence="25">
    <location>
        <begin position="251"/>
        <end position="357"/>
    </location>
</feature>
<dbReference type="PANTHER" id="PTHR24058:SF103">
    <property type="entry name" value="SERINE_THREONINE-PROTEIN KINASE PRP4 HOMOLOG"/>
    <property type="match status" value="1"/>
</dbReference>
<accession>A0A026WRT8</accession>
<evidence type="ECO:0000256" key="2">
    <source>
        <dbReference type="ARBA" id="ARBA00004629"/>
    </source>
</evidence>
<proteinExistence type="inferred from homology"/>
<dbReference type="Proteomes" id="UP000279307">
    <property type="component" value="Chromosome 6"/>
</dbReference>
<dbReference type="PROSITE" id="PS00108">
    <property type="entry name" value="PROTEIN_KINASE_ST"/>
    <property type="match status" value="1"/>
</dbReference>
<evidence type="ECO:0000256" key="26">
    <source>
        <dbReference type="SAM" id="Phobius"/>
    </source>
</evidence>
<dbReference type="GO" id="GO:0000776">
    <property type="term" value="C:kinetochore"/>
    <property type="evidence" value="ECO:0007669"/>
    <property type="project" value="UniProtKB-KW"/>
</dbReference>
<feature type="compositionally biased region" description="Basic and acidic residues" evidence="25">
    <location>
        <begin position="365"/>
        <end position="401"/>
    </location>
</feature>
<keyword evidence="9" id="KW-0808">Transferase</keyword>
<keyword evidence="16" id="KW-0007">Acetylation</keyword>
<dbReference type="OrthoDB" id="3967at2759"/>
<evidence type="ECO:0000256" key="20">
    <source>
        <dbReference type="ARBA" id="ARBA00023637"/>
    </source>
</evidence>
<keyword evidence="18" id="KW-0539">Nucleus</keyword>
<comment type="catalytic activity">
    <reaction evidence="24">
        <text>L-seryl-[protein] + ATP = O-phospho-L-seryl-[protein] + ADP + H(+)</text>
        <dbReference type="Rhea" id="RHEA:17989"/>
        <dbReference type="Rhea" id="RHEA-COMP:9863"/>
        <dbReference type="Rhea" id="RHEA-COMP:11604"/>
        <dbReference type="ChEBI" id="CHEBI:15378"/>
        <dbReference type="ChEBI" id="CHEBI:29999"/>
        <dbReference type="ChEBI" id="CHEBI:30616"/>
        <dbReference type="ChEBI" id="CHEBI:83421"/>
        <dbReference type="ChEBI" id="CHEBI:456216"/>
        <dbReference type="EC" id="2.7.11.1"/>
    </reaction>
    <physiologicalReaction direction="left-to-right" evidence="24">
        <dbReference type="Rhea" id="RHEA:17990"/>
    </physiologicalReaction>
</comment>
<evidence type="ECO:0000256" key="8">
    <source>
        <dbReference type="ARBA" id="ARBA00022664"/>
    </source>
</evidence>
<evidence type="ECO:0000256" key="19">
    <source>
        <dbReference type="ARBA" id="ARBA00023596"/>
    </source>
</evidence>
<dbReference type="AlphaFoldDB" id="A0A026WRT8"/>
<evidence type="ECO:0000256" key="16">
    <source>
        <dbReference type="ARBA" id="ARBA00022990"/>
    </source>
</evidence>
<evidence type="ECO:0000313" key="30">
    <source>
        <dbReference type="Proteomes" id="UP000053097"/>
    </source>
</evidence>
<dbReference type="Gene3D" id="1.10.510.10">
    <property type="entry name" value="Transferase(Phosphotransferase) domain 1"/>
    <property type="match status" value="1"/>
</dbReference>
<dbReference type="FunFam" id="3.30.200.20:FF:000123">
    <property type="entry name" value="serine/threonine-protein kinase PRP4 homolog"/>
    <property type="match status" value="1"/>
</dbReference>
<evidence type="ECO:0000256" key="3">
    <source>
        <dbReference type="ARBA" id="ARBA00012513"/>
    </source>
</evidence>
<keyword evidence="14" id="KW-0067">ATP-binding</keyword>
<keyword evidence="15" id="KW-0832">Ubl conjugation</keyword>
<keyword evidence="26" id="KW-0812">Transmembrane</keyword>
<evidence type="ECO:0000256" key="7">
    <source>
        <dbReference type="ARBA" id="ARBA00022553"/>
    </source>
</evidence>
<evidence type="ECO:0000256" key="23">
    <source>
        <dbReference type="ARBA" id="ARBA00048659"/>
    </source>
</evidence>
<comment type="subcellular location">
    <subcellularLocation>
        <location evidence="2">Chromosome</location>
        <location evidence="2">Centromere</location>
        <location evidence="2">Kinetochore</location>
    </subcellularLocation>
    <subcellularLocation>
        <location evidence="1">Nucleus</location>
    </subcellularLocation>
</comment>
<feature type="compositionally biased region" description="Basic and acidic residues" evidence="25">
    <location>
        <begin position="477"/>
        <end position="525"/>
    </location>
</feature>
<feature type="compositionally biased region" description="Basic and acidic residues" evidence="25">
    <location>
        <begin position="409"/>
        <end position="446"/>
    </location>
</feature>
<feature type="compositionally biased region" description="Basic residues" evidence="25">
    <location>
        <begin position="93"/>
        <end position="103"/>
    </location>
</feature>
<evidence type="ECO:0000256" key="4">
    <source>
        <dbReference type="ARBA" id="ARBA00022454"/>
    </source>
</evidence>
<evidence type="ECO:0000313" key="31">
    <source>
        <dbReference type="Proteomes" id="UP000279307"/>
    </source>
</evidence>
<keyword evidence="8" id="KW-0507">mRNA processing</keyword>
<evidence type="ECO:0000256" key="18">
    <source>
        <dbReference type="ARBA" id="ARBA00023242"/>
    </source>
</evidence>
<evidence type="ECO:0000256" key="22">
    <source>
        <dbReference type="ARBA" id="ARBA00046964"/>
    </source>
</evidence>
<feature type="compositionally biased region" description="Basic and acidic residues" evidence="25">
    <location>
        <begin position="79"/>
        <end position="92"/>
    </location>
</feature>
<feature type="compositionally biased region" description="Basic residues" evidence="25">
    <location>
        <begin position="447"/>
        <end position="456"/>
    </location>
</feature>
<feature type="compositionally biased region" description="Basic and acidic residues" evidence="25">
    <location>
        <begin position="626"/>
        <end position="637"/>
    </location>
</feature>
<feature type="region of interest" description="Disordered" evidence="25">
    <location>
        <begin position="51"/>
        <end position="114"/>
    </location>
</feature>
<keyword evidence="10" id="KW-0747">Spliceosome</keyword>
<feature type="compositionally biased region" description="Acidic residues" evidence="25">
    <location>
        <begin position="526"/>
        <end position="544"/>
    </location>
</feature>
<keyword evidence="5" id="KW-1017">Isopeptide bond</keyword>
<feature type="compositionally biased region" description="Basic residues" evidence="25">
    <location>
        <begin position="235"/>
        <end position="250"/>
    </location>
</feature>
<evidence type="ECO:0000256" key="21">
    <source>
        <dbReference type="ARBA" id="ARBA00031858"/>
    </source>
</evidence>
<feature type="transmembrane region" description="Helical" evidence="26">
    <location>
        <begin position="6"/>
        <end position="31"/>
    </location>
</feature>
<dbReference type="Pfam" id="PF00069">
    <property type="entry name" value="Pkinase"/>
    <property type="match status" value="1"/>
</dbReference>
<evidence type="ECO:0000256" key="1">
    <source>
        <dbReference type="ARBA" id="ARBA00004123"/>
    </source>
</evidence>
<dbReference type="SMART" id="SM00220">
    <property type="entry name" value="S_TKc"/>
    <property type="match status" value="1"/>
</dbReference>
<keyword evidence="4" id="KW-0158">Chromosome</keyword>
<dbReference type="InterPro" id="IPR011009">
    <property type="entry name" value="Kinase-like_dom_sf"/>
</dbReference>
<keyword evidence="12 28" id="KW-0418">Kinase</keyword>
<comment type="catalytic activity">
    <reaction evidence="23">
        <text>L-threonyl-[protein] + ATP = O-phospho-L-threonyl-[protein] + ADP + H(+)</text>
        <dbReference type="Rhea" id="RHEA:46608"/>
        <dbReference type="Rhea" id="RHEA-COMP:11060"/>
        <dbReference type="Rhea" id="RHEA-COMP:11605"/>
        <dbReference type="ChEBI" id="CHEBI:15378"/>
        <dbReference type="ChEBI" id="CHEBI:30013"/>
        <dbReference type="ChEBI" id="CHEBI:30616"/>
        <dbReference type="ChEBI" id="CHEBI:61977"/>
        <dbReference type="ChEBI" id="CHEBI:456216"/>
        <dbReference type="EC" id="2.7.11.1"/>
    </reaction>
    <physiologicalReaction direction="left-to-right" evidence="23">
        <dbReference type="Rhea" id="RHEA:46609"/>
    </physiologicalReaction>
</comment>
<evidence type="ECO:0000313" key="28">
    <source>
        <dbReference type="EMBL" id="EZA58401.1"/>
    </source>
</evidence>
<protein>
    <recommendedName>
        <fullName evidence="20">Serine/threonine-protein kinase PRP4 homolog</fullName>
        <ecNumber evidence="3">2.7.11.1</ecNumber>
    </recommendedName>
    <alternativeName>
        <fullName evidence="21">PRP4 pre-mRNA-processing factor 4 homolog</fullName>
    </alternativeName>
</protein>
<evidence type="ECO:0000256" key="9">
    <source>
        <dbReference type="ARBA" id="ARBA00022679"/>
    </source>
</evidence>
<dbReference type="GO" id="GO:0005524">
    <property type="term" value="F:ATP binding"/>
    <property type="evidence" value="ECO:0007669"/>
    <property type="project" value="UniProtKB-KW"/>
</dbReference>